<dbReference type="GO" id="GO:0016757">
    <property type="term" value="F:glycosyltransferase activity"/>
    <property type="evidence" value="ECO:0007669"/>
    <property type="project" value="UniProtKB-KW"/>
</dbReference>
<reference evidence="1 2" key="1">
    <citation type="submission" date="2022-01" db="EMBL/GenBank/DDBJ databases">
        <title>Collection of gut derived symbiotic bacterial strains cultured from healthy donors.</title>
        <authorList>
            <person name="Lin H."/>
            <person name="Kohout C."/>
            <person name="Waligurski E."/>
            <person name="Pamer E.G."/>
        </authorList>
    </citation>
    <scope>NUCLEOTIDE SEQUENCE [LARGE SCALE GENOMIC DNA]</scope>
    <source>
        <strain evidence="1 2">DFI.7.58</strain>
    </source>
</reference>
<gene>
    <name evidence="1" type="ORF">L0P57_08470</name>
</gene>
<accession>A0ABS9MJR0</accession>
<keyword evidence="1" id="KW-0328">Glycosyltransferase</keyword>
<dbReference type="InterPro" id="IPR000836">
    <property type="entry name" value="PRTase_dom"/>
</dbReference>
<dbReference type="InterPro" id="IPR029057">
    <property type="entry name" value="PRTase-like"/>
</dbReference>
<proteinExistence type="predicted"/>
<protein>
    <submittedName>
        <fullName evidence="1">Orotate phosphoribosyltransferase</fullName>
    </submittedName>
</protein>
<dbReference type="Proteomes" id="UP001298681">
    <property type="component" value="Unassembled WGS sequence"/>
</dbReference>
<keyword evidence="1" id="KW-0808">Transferase</keyword>
<evidence type="ECO:0000313" key="1">
    <source>
        <dbReference type="EMBL" id="MCG4610966.1"/>
    </source>
</evidence>
<dbReference type="EMBL" id="JAKNHQ010000010">
    <property type="protein sequence ID" value="MCG4610966.1"/>
    <property type="molecule type" value="Genomic_DNA"/>
</dbReference>
<organism evidence="1 2">
    <name type="scientific">Anaeromassilibacillus senegalensis</name>
    <dbReference type="NCBI Taxonomy" id="1673717"/>
    <lineage>
        <taxon>Bacteria</taxon>
        <taxon>Bacillati</taxon>
        <taxon>Bacillota</taxon>
        <taxon>Clostridia</taxon>
        <taxon>Eubacteriales</taxon>
        <taxon>Acutalibacteraceae</taxon>
        <taxon>Anaeromassilibacillus</taxon>
    </lineage>
</organism>
<dbReference type="CDD" id="cd06223">
    <property type="entry name" value="PRTases_typeI"/>
    <property type="match status" value="1"/>
</dbReference>
<comment type="caution">
    <text evidence="1">The sequence shown here is derived from an EMBL/GenBank/DDBJ whole genome shotgun (WGS) entry which is preliminary data.</text>
</comment>
<name>A0ABS9MJR0_9FIRM</name>
<sequence>MESRAIKIKSPKNSKISIKVIPGHFATNHSHINYYIDMTSIKHRHAMAYEAAATMAMKYENNTMVDTIVCMDGCEVIAAFLARYLSKSGIMSMNDKSDICIITPEFNTNGQMIFRDNIQPMVWQKNILLLVASATTGKTINRSLECIKYYGGNVIGISAIFSAITEMGGVHVDTIFTPEDIPNYQTYAFKDCPDCQQKRKIDAIVNSYGYSKI</sequence>
<dbReference type="Gene3D" id="3.40.50.2020">
    <property type="match status" value="1"/>
</dbReference>
<dbReference type="SUPFAM" id="SSF53271">
    <property type="entry name" value="PRTase-like"/>
    <property type="match status" value="1"/>
</dbReference>
<keyword evidence="2" id="KW-1185">Reference proteome</keyword>
<dbReference type="RefSeq" id="WP_087234860.1">
    <property type="nucleotide sequence ID" value="NZ_JAKNHQ010000010.1"/>
</dbReference>
<evidence type="ECO:0000313" key="2">
    <source>
        <dbReference type="Proteomes" id="UP001298681"/>
    </source>
</evidence>